<dbReference type="Gene3D" id="1.10.1370.40">
    <property type="match status" value="1"/>
</dbReference>
<feature type="non-terminal residue" evidence="9">
    <location>
        <position position="105"/>
    </location>
</feature>
<evidence type="ECO:0000256" key="5">
    <source>
        <dbReference type="ARBA" id="ARBA00022833"/>
    </source>
</evidence>
<dbReference type="EMBL" id="JBBHLL010000227">
    <property type="protein sequence ID" value="KAK7808902.1"/>
    <property type="molecule type" value="Genomic_DNA"/>
</dbReference>
<dbReference type="InterPro" id="IPR001567">
    <property type="entry name" value="Pept_M3A_M3B_dom"/>
</dbReference>
<feature type="domain" description="Peptidase M3A/M3B catalytic" evidence="8">
    <location>
        <begin position="2"/>
        <end position="104"/>
    </location>
</feature>
<comment type="caution">
    <text evidence="9">The sequence shown here is derived from an EMBL/GenBank/DDBJ whole genome shotgun (WGS) entry which is preliminary data.</text>
</comment>
<evidence type="ECO:0000256" key="7">
    <source>
        <dbReference type="RuleBase" id="RU003435"/>
    </source>
</evidence>
<name>A0AAW0I3C9_MYOGA</name>
<keyword evidence="5 7" id="KW-0862">Zinc</keyword>
<dbReference type="GO" id="GO:0006518">
    <property type="term" value="P:peptide metabolic process"/>
    <property type="evidence" value="ECO:0007669"/>
    <property type="project" value="TreeGrafter"/>
</dbReference>
<evidence type="ECO:0000256" key="1">
    <source>
        <dbReference type="ARBA" id="ARBA00004569"/>
    </source>
</evidence>
<dbReference type="InterPro" id="IPR045090">
    <property type="entry name" value="Pept_M3A_M3B"/>
</dbReference>
<dbReference type="GO" id="GO:0006508">
    <property type="term" value="P:proteolysis"/>
    <property type="evidence" value="ECO:0007669"/>
    <property type="project" value="UniProtKB-KW"/>
</dbReference>
<evidence type="ECO:0000256" key="6">
    <source>
        <dbReference type="ARBA" id="ARBA00023049"/>
    </source>
</evidence>
<dbReference type="AlphaFoldDB" id="A0AAW0I3C9"/>
<evidence type="ECO:0000256" key="4">
    <source>
        <dbReference type="ARBA" id="ARBA00022801"/>
    </source>
</evidence>
<accession>A0AAW0I3C9</accession>
<sequence length="105" mass="11715">TDFARFSGTNVETDFVEVPSQMLENWVWDIESLRKLSRHYKDGSPITDDLLEKLVASRLVNTGLLTLRQIVLSKVDQSLHTNASLDAASEYAKYCTEILGVAATP</sequence>
<keyword evidence="10" id="KW-1185">Reference proteome</keyword>
<keyword evidence="2 7" id="KW-0645">Protease</keyword>
<dbReference type="SUPFAM" id="SSF55486">
    <property type="entry name" value="Metalloproteases ('zincins'), catalytic domain"/>
    <property type="match status" value="1"/>
</dbReference>
<comment type="subcellular location">
    <subcellularLocation>
        <location evidence="1">Mitochondrion intermembrane space</location>
    </subcellularLocation>
</comment>
<keyword evidence="6 7" id="KW-0482">Metalloprotease</keyword>
<keyword evidence="3 7" id="KW-0479">Metal-binding</keyword>
<keyword evidence="4 7" id="KW-0378">Hydrolase</keyword>
<dbReference type="PANTHER" id="PTHR11804:SF44">
    <property type="entry name" value="NEUROLYSIN, MITOCHONDRIAL"/>
    <property type="match status" value="1"/>
</dbReference>
<evidence type="ECO:0000256" key="3">
    <source>
        <dbReference type="ARBA" id="ARBA00022723"/>
    </source>
</evidence>
<protein>
    <recommendedName>
        <fullName evidence="8">Peptidase M3A/M3B catalytic domain-containing protein</fullName>
    </recommendedName>
</protein>
<comment type="cofactor">
    <cofactor evidence="7">
        <name>Zn(2+)</name>
        <dbReference type="ChEBI" id="CHEBI:29105"/>
    </cofactor>
    <text evidence="7">Binds 1 zinc ion.</text>
</comment>
<dbReference type="GO" id="GO:0004222">
    <property type="term" value="F:metalloendopeptidase activity"/>
    <property type="evidence" value="ECO:0007669"/>
    <property type="project" value="InterPro"/>
</dbReference>
<evidence type="ECO:0000259" key="8">
    <source>
        <dbReference type="Pfam" id="PF01432"/>
    </source>
</evidence>
<dbReference type="Proteomes" id="UP001488838">
    <property type="component" value="Unassembled WGS sequence"/>
</dbReference>
<evidence type="ECO:0000313" key="10">
    <source>
        <dbReference type="Proteomes" id="UP001488838"/>
    </source>
</evidence>
<evidence type="ECO:0000313" key="9">
    <source>
        <dbReference type="EMBL" id="KAK7808902.1"/>
    </source>
</evidence>
<gene>
    <name evidence="9" type="ORF">U0070_005309</name>
</gene>
<dbReference type="GO" id="GO:0046872">
    <property type="term" value="F:metal ion binding"/>
    <property type="evidence" value="ECO:0007669"/>
    <property type="project" value="UniProtKB-UniRule"/>
</dbReference>
<proteinExistence type="inferred from homology"/>
<dbReference type="Pfam" id="PF01432">
    <property type="entry name" value="Peptidase_M3"/>
    <property type="match status" value="1"/>
</dbReference>
<dbReference type="PANTHER" id="PTHR11804">
    <property type="entry name" value="PROTEASE M3 THIMET OLIGOPEPTIDASE-RELATED"/>
    <property type="match status" value="1"/>
</dbReference>
<reference evidence="9 10" key="1">
    <citation type="journal article" date="2023" name="bioRxiv">
        <title>Conserved and derived expression patterns and positive selection on dental genes reveal complex evolutionary context of ever-growing rodent molars.</title>
        <authorList>
            <person name="Calamari Z.T."/>
            <person name="Song A."/>
            <person name="Cohen E."/>
            <person name="Akter M."/>
            <person name="Roy R.D."/>
            <person name="Hallikas O."/>
            <person name="Christensen M.M."/>
            <person name="Li P."/>
            <person name="Marangoni P."/>
            <person name="Jernvall J."/>
            <person name="Klein O.D."/>
        </authorList>
    </citation>
    <scope>NUCLEOTIDE SEQUENCE [LARGE SCALE GENOMIC DNA]</scope>
    <source>
        <strain evidence="9">V071</strain>
    </source>
</reference>
<feature type="non-terminal residue" evidence="9">
    <location>
        <position position="1"/>
    </location>
</feature>
<comment type="similarity">
    <text evidence="7">Belongs to the peptidase M3 family.</text>
</comment>
<evidence type="ECO:0000256" key="2">
    <source>
        <dbReference type="ARBA" id="ARBA00022670"/>
    </source>
</evidence>
<organism evidence="9 10">
    <name type="scientific">Myodes glareolus</name>
    <name type="common">Bank vole</name>
    <name type="synonym">Clethrionomys glareolus</name>
    <dbReference type="NCBI Taxonomy" id="447135"/>
    <lineage>
        <taxon>Eukaryota</taxon>
        <taxon>Metazoa</taxon>
        <taxon>Chordata</taxon>
        <taxon>Craniata</taxon>
        <taxon>Vertebrata</taxon>
        <taxon>Euteleostomi</taxon>
        <taxon>Mammalia</taxon>
        <taxon>Eutheria</taxon>
        <taxon>Euarchontoglires</taxon>
        <taxon>Glires</taxon>
        <taxon>Rodentia</taxon>
        <taxon>Myomorpha</taxon>
        <taxon>Muroidea</taxon>
        <taxon>Cricetidae</taxon>
        <taxon>Arvicolinae</taxon>
        <taxon>Myodes</taxon>
    </lineage>
</organism>
<dbReference type="GO" id="GO:0005758">
    <property type="term" value="C:mitochondrial intermembrane space"/>
    <property type="evidence" value="ECO:0007669"/>
    <property type="project" value="UniProtKB-SubCell"/>
</dbReference>